<keyword evidence="2" id="KW-0732">Signal</keyword>
<sequence>MVRLKKTALLAALCGALLVTGCLQEKPIVSMPGGTSNMTLTEQREWVAEQLDAAVAASGVADGWYDIYWQDVYWAEDRPDDRELLFGAWLPNECGGNSGRLDVSLKNMSSEDPLAATARVRAFWEAEELPVRDLYETHNDTEPYFIVDFEDGGTFSMQASSEGMSISAHTACSVNNTVTNWQAHRDDEGNPFQDELDRRDEEGTGSE</sequence>
<evidence type="ECO:0000313" key="3">
    <source>
        <dbReference type="EMBL" id="MBO1805504.1"/>
    </source>
</evidence>
<dbReference type="AlphaFoldDB" id="A0A939LVF2"/>
<evidence type="ECO:0000256" key="2">
    <source>
        <dbReference type="SAM" id="SignalP"/>
    </source>
</evidence>
<dbReference type="EMBL" id="JAGDYL010000014">
    <property type="protein sequence ID" value="MBO1805504.1"/>
    <property type="molecule type" value="Genomic_DNA"/>
</dbReference>
<feature type="region of interest" description="Disordered" evidence="1">
    <location>
        <begin position="183"/>
        <end position="207"/>
    </location>
</feature>
<feature type="signal peptide" evidence="2">
    <location>
        <begin position="1"/>
        <end position="25"/>
    </location>
</feature>
<reference evidence="3" key="1">
    <citation type="submission" date="2021-03" db="EMBL/GenBank/DDBJ databases">
        <title>Leucobacter chromiisoli sp. nov., isolated from chromium-containing soil of chemical plant.</title>
        <authorList>
            <person name="Xu Z."/>
        </authorList>
    </citation>
    <scope>NUCLEOTIDE SEQUENCE</scope>
    <source>
        <strain evidence="3">A2</strain>
    </source>
</reference>
<gene>
    <name evidence="3" type="ORF">J4H91_09255</name>
</gene>
<dbReference type="RefSeq" id="WP_208045976.1">
    <property type="nucleotide sequence ID" value="NZ_JAGDYL010000014.1"/>
</dbReference>
<feature type="chain" id="PRO_5038082428" description="Lipoprotein" evidence="2">
    <location>
        <begin position="26"/>
        <end position="207"/>
    </location>
</feature>
<evidence type="ECO:0008006" key="5">
    <source>
        <dbReference type="Google" id="ProtNLM"/>
    </source>
</evidence>
<accession>A0A939LVF2</accession>
<dbReference type="Proteomes" id="UP000664398">
    <property type="component" value="Unassembled WGS sequence"/>
</dbReference>
<protein>
    <recommendedName>
        <fullName evidence="5">Lipoprotein</fullName>
    </recommendedName>
</protein>
<name>A0A939LVF2_9MICO</name>
<evidence type="ECO:0000256" key="1">
    <source>
        <dbReference type="SAM" id="MobiDB-lite"/>
    </source>
</evidence>
<evidence type="ECO:0000313" key="4">
    <source>
        <dbReference type="Proteomes" id="UP000664398"/>
    </source>
</evidence>
<organism evidence="3 4">
    <name type="scientific">Leucobacter ruminantium</name>
    <dbReference type="NCBI Taxonomy" id="1289170"/>
    <lineage>
        <taxon>Bacteria</taxon>
        <taxon>Bacillati</taxon>
        <taxon>Actinomycetota</taxon>
        <taxon>Actinomycetes</taxon>
        <taxon>Micrococcales</taxon>
        <taxon>Microbacteriaceae</taxon>
        <taxon>Leucobacter</taxon>
    </lineage>
</organism>
<feature type="compositionally biased region" description="Basic and acidic residues" evidence="1">
    <location>
        <begin position="195"/>
        <end position="207"/>
    </location>
</feature>
<proteinExistence type="predicted"/>
<comment type="caution">
    <text evidence="3">The sequence shown here is derived from an EMBL/GenBank/DDBJ whole genome shotgun (WGS) entry which is preliminary data.</text>
</comment>
<keyword evidence="4" id="KW-1185">Reference proteome</keyword>
<dbReference type="PROSITE" id="PS51257">
    <property type="entry name" value="PROKAR_LIPOPROTEIN"/>
    <property type="match status" value="1"/>
</dbReference>